<dbReference type="EMBL" id="OCMT01000004">
    <property type="protein sequence ID" value="SOD20216.1"/>
    <property type="molecule type" value="Genomic_DNA"/>
</dbReference>
<keyword evidence="3" id="KW-1185">Reference proteome</keyword>
<name>A0A286AE86_9SPHI</name>
<organism evidence="2 3">
    <name type="scientific">Pedobacter xixiisoli</name>
    <dbReference type="NCBI Taxonomy" id="1476464"/>
    <lineage>
        <taxon>Bacteria</taxon>
        <taxon>Pseudomonadati</taxon>
        <taxon>Bacteroidota</taxon>
        <taxon>Sphingobacteriia</taxon>
        <taxon>Sphingobacteriales</taxon>
        <taxon>Sphingobacteriaceae</taxon>
        <taxon>Pedobacter</taxon>
    </lineage>
</organism>
<protein>
    <submittedName>
        <fullName evidence="2">Uncharacterized protein</fullName>
    </submittedName>
</protein>
<reference evidence="3" key="1">
    <citation type="submission" date="2017-09" db="EMBL/GenBank/DDBJ databases">
        <authorList>
            <person name="Varghese N."/>
            <person name="Submissions S."/>
        </authorList>
    </citation>
    <scope>NUCLEOTIDE SEQUENCE [LARGE SCALE GENOMIC DNA]</scope>
    <source>
        <strain evidence="3">CGMCC 1.12803</strain>
    </source>
</reference>
<dbReference type="OrthoDB" id="1228095at2"/>
<evidence type="ECO:0000256" key="1">
    <source>
        <dbReference type="SAM" id="SignalP"/>
    </source>
</evidence>
<evidence type="ECO:0000313" key="2">
    <source>
        <dbReference type="EMBL" id="SOD20216.1"/>
    </source>
</evidence>
<dbReference type="AlphaFoldDB" id="A0A286AE86"/>
<feature type="chain" id="PRO_5012606034" evidence="1">
    <location>
        <begin position="19"/>
        <end position="239"/>
    </location>
</feature>
<proteinExistence type="predicted"/>
<keyword evidence="1" id="KW-0732">Signal</keyword>
<dbReference type="Proteomes" id="UP000219281">
    <property type="component" value="Unassembled WGS sequence"/>
</dbReference>
<evidence type="ECO:0000313" key="3">
    <source>
        <dbReference type="Proteomes" id="UP000219281"/>
    </source>
</evidence>
<sequence>MKKLLTLILLGAAMGMKAQNVGINTADPKATLEVVGTPGTSSVLDGIIPPKLTRAQLIAKTGYGTDQIGAMVYITDLSGTIANGTPTANVKQTGYYTFDGVRWSALVSKVSAYVDAGVVVSLGNINVRLATGGNRSLEIAFTNAVARVSGTSINNTLSGSAAIDGSAITITAYGRQSASDGTSKWTSNTFLRWQPGLNFSQVGASQQILLNDETNAITYRITFILGTGWNNNLISIELL</sequence>
<accession>A0A286AE86</accession>
<dbReference type="RefSeq" id="WP_097133685.1">
    <property type="nucleotide sequence ID" value="NZ_OCMT01000004.1"/>
</dbReference>
<gene>
    <name evidence="2" type="ORF">SAMN06297358_3929</name>
</gene>
<feature type="signal peptide" evidence="1">
    <location>
        <begin position="1"/>
        <end position="18"/>
    </location>
</feature>